<evidence type="ECO:0000256" key="5">
    <source>
        <dbReference type="SAM" id="SignalP"/>
    </source>
</evidence>
<dbReference type="Pfam" id="PF01060">
    <property type="entry name" value="TTR-52"/>
    <property type="match status" value="1"/>
</dbReference>
<evidence type="ECO:0000313" key="6">
    <source>
        <dbReference type="EMBL" id="EYB90596.1"/>
    </source>
</evidence>
<dbReference type="GO" id="GO:0009986">
    <property type="term" value="C:cell surface"/>
    <property type="evidence" value="ECO:0007669"/>
    <property type="project" value="InterPro"/>
</dbReference>
<name>A0A016SJT4_9BILA</name>
<gene>
    <name evidence="6" type="primary">Acey_s0218.g2435</name>
    <name evidence="6" type="ORF">Y032_0218g2435</name>
</gene>
<reference evidence="7" key="1">
    <citation type="journal article" date="2015" name="Nat. Genet.">
        <title>The genome and transcriptome of the zoonotic hookworm Ancylostoma ceylanicum identify infection-specific gene families.</title>
        <authorList>
            <person name="Schwarz E.M."/>
            <person name="Hu Y."/>
            <person name="Antoshechkin I."/>
            <person name="Miller M.M."/>
            <person name="Sternberg P.W."/>
            <person name="Aroian R.V."/>
        </authorList>
    </citation>
    <scope>NUCLEOTIDE SEQUENCE</scope>
    <source>
        <strain evidence="7">HY135</strain>
    </source>
</reference>
<comment type="caution">
    <text evidence="6">The sequence shown here is derived from an EMBL/GenBank/DDBJ whole genome shotgun (WGS) entry which is preliminary data.</text>
</comment>
<evidence type="ECO:0000256" key="1">
    <source>
        <dbReference type="ARBA" id="ARBA00004613"/>
    </source>
</evidence>
<evidence type="ECO:0000256" key="3">
    <source>
        <dbReference type="ARBA" id="ARBA00022525"/>
    </source>
</evidence>
<feature type="signal peptide" evidence="5">
    <location>
        <begin position="1"/>
        <end position="15"/>
    </location>
</feature>
<evidence type="ECO:0000256" key="4">
    <source>
        <dbReference type="ARBA" id="ARBA00022729"/>
    </source>
</evidence>
<dbReference type="Gene3D" id="2.60.40.3330">
    <property type="match status" value="1"/>
</dbReference>
<evidence type="ECO:0008006" key="8">
    <source>
        <dbReference type="Google" id="ProtNLM"/>
    </source>
</evidence>
<sequence>MKAVILLLITSSCYSFFDGKQSVGVKGRLTCNGKPARGVLVTYKLFNKRMVSGYTNENGAFKLQSSAIKMPKVKPQLQIDHSCNQKGPHPYKTINMEIPWNPSIWYHDIGTVELSKA</sequence>
<evidence type="ECO:0000256" key="2">
    <source>
        <dbReference type="ARBA" id="ARBA00010112"/>
    </source>
</evidence>
<keyword evidence="7" id="KW-1185">Reference proteome</keyword>
<dbReference type="AlphaFoldDB" id="A0A016SJT4"/>
<keyword evidence="4 5" id="KW-0732">Signal</keyword>
<proteinExistence type="inferred from homology"/>
<protein>
    <recommendedName>
        <fullName evidence="8">Transthyretin-like family protein</fullName>
    </recommendedName>
</protein>
<dbReference type="InterPro" id="IPR001534">
    <property type="entry name" value="Transthyretin-like"/>
</dbReference>
<comment type="subcellular location">
    <subcellularLocation>
        <location evidence="1">Secreted</location>
    </subcellularLocation>
</comment>
<dbReference type="Proteomes" id="UP000024635">
    <property type="component" value="Unassembled WGS sequence"/>
</dbReference>
<dbReference type="OrthoDB" id="5886430at2759"/>
<accession>A0A016SJT4</accession>
<dbReference type="EMBL" id="JARK01001554">
    <property type="protein sequence ID" value="EYB90596.1"/>
    <property type="molecule type" value="Genomic_DNA"/>
</dbReference>
<comment type="similarity">
    <text evidence="2">Belongs to the nematode transthyretin-like family.</text>
</comment>
<dbReference type="InterPro" id="IPR038479">
    <property type="entry name" value="Transthyretin-like_sf"/>
</dbReference>
<feature type="chain" id="PRO_5013311564" description="Transthyretin-like family protein" evidence="5">
    <location>
        <begin position="16"/>
        <end position="117"/>
    </location>
</feature>
<dbReference type="GO" id="GO:0005576">
    <property type="term" value="C:extracellular region"/>
    <property type="evidence" value="ECO:0007669"/>
    <property type="project" value="UniProtKB-SubCell"/>
</dbReference>
<keyword evidence="3" id="KW-0964">Secreted</keyword>
<evidence type="ECO:0000313" key="7">
    <source>
        <dbReference type="Proteomes" id="UP000024635"/>
    </source>
</evidence>
<dbReference type="PANTHER" id="PTHR21700">
    <property type="entry name" value="TRANSTHYRETIN-LIKE FAMILY PROTEIN-RELATED"/>
    <property type="match status" value="1"/>
</dbReference>
<organism evidence="6 7">
    <name type="scientific">Ancylostoma ceylanicum</name>
    <dbReference type="NCBI Taxonomy" id="53326"/>
    <lineage>
        <taxon>Eukaryota</taxon>
        <taxon>Metazoa</taxon>
        <taxon>Ecdysozoa</taxon>
        <taxon>Nematoda</taxon>
        <taxon>Chromadorea</taxon>
        <taxon>Rhabditida</taxon>
        <taxon>Rhabditina</taxon>
        <taxon>Rhabditomorpha</taxon>
        <taxon>Strongyloidea</taxon>
        <taxon>Ancylostomatidae</taxon>
        <taxon>Ancylostomatinae</taxon>
        <taxon>Ancylostoma</taxon>
    </lineage>
</organism>